<keyword evidence="2" id="KW-1185">Reference proteome</keyword>
<name>A0ABS3M1Q1_9PROT</name>
<protein>
    <submittedName>
        <fullName evidence="1">Uncharacterized protein</fullName>
    </submittedName>
</protein>
<proteinExistence type="predicted"/>
<gene>
    <name evidence="1" type="ORF">J2D73_20005</name>
</gene>
<comment type="caution">
    <text evidence="1">The sequence shown here is derived from an EMBL/GenBank/DDBJ whole genome shotgun (WGS) entry which is preliminary data.</text>
</comment>
<evidence type="ECO:0000313" key="2">
    <source>
        <dbReference type="Proteomes" id="UP000664771"/>
    </source>
</evidence>
<dbReference type="RefSeq" id="WP_207884162.1">
    <property type="nucleotide sequence ID" value="NZ_JAFVMF010000046.1"/>
</dbReference>
<dbReference type="Proteomes" id="UP000664771">
    <property type="component" value="Unassembled WGS sequence"/>
</dbReference>
<sequence length="91" mass="10256">MEKKELIAEELEAEGAFCTLGVVGHERGLDMQSVDPDDPEVVAKLFGIAPALVREIVFMNDEWPHHTETPAQRWSRMRGWAEKQLAKGVEP</sequence>
<accession>A0ABS3M1Q1</accession>
<evidence type="ECO:0000313" key="1">
    <source>
        <dbReference type="EMBL" id="MBO1362069.1"/>
    </source>
</evidence>
<reference evidence="1 2" key="1">
    <citation type="submission" date="2021-03" db="EMBL/GenBank/DDBJ databases">
        <title>The complete genome sequence of Acetobacter sacchari TBRC 11175.</title>
        <authorList>
            <person name="Charoenyingcharoen P."/>
            <person name="Yukphan P."/>
        </authorList>
    </citation>
    <scope>NUCLEOTIDE SEQUENCE [LARGE SCALE GENOMIC DNA]</scope>
    <source>
        <strain evidence="1 2">TBRC 11175</strain>
    </source>
</reference>
<organism evidence="1 2">
    <name type="scientific">Acetobacter sacchari</name>
    <dbReference type="NCBI Taxonomy" id="2661687"/>
    <lineage>
        <taxon>Bacteria</taxon>
        <taxon>Pseudomonadati</taxon>
        <taxon>Pseudomonadota</taxon>
        <taxon>Alphaproteobacteria</taxon>
        <taxon>Acetobacterales</taxon>
        <taxon>Acetobacteraceae</taxon>
        <taxon>Acetobacter</taxon>
    </lineage>
</organism>
<dbReference type="EMBL" id="JAFVMF010000046">
    <property type="protein sequence ID" value="MBO1362069.1"/>
    <property type="molecule type" value="Genomic_DNA"/>
</dbReference>